<accession>A0A024HJW9</accession>
<dbReference type="eggNOG" id="COG2153">
    <property type="taxonomic scope" value="Bacteria"/>
</dbReference>
<dbReference type="STRING" id="1301098.PKB_3390"/>
<dbReference type="Proteomes" id="UP000025241">
    <property type="component" value="Chromosome I"/>
</dbReference>
<dbReference type="RefSeq" id="WP_043253238.1">
    <property type="nucleotide sequence ID" value="NZ_HG322950.1"/>
</dbReference>
<dbReference type="InterPro" id="IPR057691">
    <property type="entry name" value="DUF7931"/>
</dbReference>
<evidence type="ECO:0000313" key="4">
    <source>
        <dbReference type="Proteomes" id="UP000025241"/>
    </source>
</evidence>
<dbReference type="KEGG" id="pkc:PKB_3390"/>
<reference evidence="3 4" key="2">
    <citation type="submission" date="2014-05" db="EMBL/GenBank/DDBJ databases">
        <title>Genome sequence of the 3-chlorobenzoate degrading bacterium Pseudomonas knackmussii B13 shows multiple evidence for horizontal gene transfer.</title>
        <authorList>
            <person name="Miyazaki R."/>
            <person name="Bertelli C."/>
            <person name="Falquet L."/>
            <person name="Robinson-Rechavi M."/>
            <person name="Gharib W."/>
            <person name="Roy S."/>
            <person name="Van der Meer J.R."/>
        </authorList>
    </citation>
    <scope>NUCLEOTIDE SEQUENCE [LARGE SCALE GENOMIC DNA]</scope>
    <source>
        <strain evidence="3 4">B13</strain>
    </source>
</reference>
<feature type="region of interest" description="Disordered" evidence="1">
    <location>
        <begin position="1"/>
        <end position="43"/>
    </location>
</feature>
<feature type="compositionally biased region" description="Basic and acidic residues" evidence="1">
    <location>
        <begin position="1"/>
        <end position="10"/>
    </location>
</feature>
<sequence>MNDAPEHDGTPDNLPDIEFQSPGRFSVHNPDSELPAPPTWEPAPFQLGAHSQLERFSDPETARAHALALMQQAARSLSLYSPDLEPWLYNYASIQDACTRLLLRHPQNRLRILVRDSSRAIKEGHRLLNLSRRLSSNCHIRLLNPDYPNPEQAFLLADQSGLLLRTEPAIPAGHTHYNDPGRVRQLQAQFDQAWDTSLSDPDLRSFLL</sequence>
<reference evidence="3 4" key="1">
    <citation type="submission" date="2013-03" db="EMBL/GenBank/DDBJ databases">
        <authorList>
            <person name="Linke B."/>
        </authorList>
    </citation>
    <scope>NUCLEOTIDE SEQUENCE [LARGE SCALE GENOMIC DNA]</scope>
    <source>
        <strain evidence="3 4">B13</strain>
    </source>
</reference>
<proteinExistence type="predicted"/>
<dbReference type="HOGENOM" id="CLU_075058_1_0_6"/>
<dbReference type="EMBL" id="HG322950">
    <property type="protein sequence ID" value="CDF84733.1"/>
    <property type="molecule type" value="Genomic_DNA"/>
</dbReference>
<keyword evidence="4" id="KW-1185">Reference proteome</keyword>
<feature type="domain" description="DUF7931" evidence="2">
    <location>
        <begin position="59"/>
        <end position="206"/>
    </location>
</feature>
<dbReference type="Pfam" id="PF25559">
    <property type="entry name" value="DUF7931"/>
    <property type="match status" value="1"/>
</dbReference>
<evidence type="ECO:0000256" key="1">
    <source>
        <dbReference type="SAM" id="MobiDB-lite"/>
    </source>
</evidence>
<protein>
    <recommendedName>
        <fullName evidence="2">DUF7931 domain-containing protein</fullName>
    </recommendedName>
</protein>
<gene>
    <name evidence="3" type="ORF">PKB_3390</name>
</gene>
<evidence type="ECO:0000259" key="2">
    <source>
        <dbReference type="Pfam" id="PF25559"/>
    </source>
</evidence>
<dbReference type="OrthoDB" id="6999610at2"/>
<evidence type="ECO:0000313" key="3">
    <source>
        <dbReference type="EMBL" id="CDF84733.1"/>
    </source>
</evidence>
<dbReference type="AlphaFoldDB" id="A0A024HJW9"/>
<dbReference type="SUPFAM" id="SSF56024">
    <property type="entry name" value="Phospholipase D/nuclease"/>
    <property type="match status" value="1"/>
</dbReference>
<organism evidence="3 4">
    <name type="scientific">Pseudomonas knackmussii (strain DSM 6978 / CCUG 54928 / LMG 23759 / B13)</name>
    <dbReference type="NCBI Taxonomy" id="1301098"/>
    <lineage>
        <taxon>Bacteria</taxon>
        <taxon>Pseudomonadati</taxon>
        <taxon>Pseudomonadota</taxon>
        <taxon>Gammaproteobacteria</taxon>
        <taxon>Pseudomonadales</taxon>
        <taxon>Pseudomonadaceae</taxon>
        <taxon>Pseudomonas</taxon>
    </lineage>
</organism>
<name>A0A024HJW9_PSEKB</name>
<dbReference type="PATRIC" id="fig|1301098.3.peg.3403"/>